<evidence type="ECO:0000259" key="5">
    <source>
        <dbReference type="Pfam" id="PF04586"/>
    </source>
</evidence>
<dbReference type="GO" id="GO:0006508">
    <property type="term" value="P:proteolysis"/>
    <property type="evidence" value="ECO:0007669"/>
    <property type="project" value="UniProtKB-KW"/>
</dbReference>
<reference evidence="6 7" key="1">
    <citation type="submission" date="2023-03" db="EMBL/GenBank/DDBJ databases">
        <title>Paludisphaera mucosa sp. nov. a novel planctomycete from northern fen.</title>
        <authorList>
            <person name="Ivanova A."/>
        </authorList>
    </citation>
    <scope>NUCLEOTIDE SEQUENCE [LARGE SCALE GENOMIC DNA]</scope>
    <source>
        <strain evidence="6 7">Pla2</strain>
    </source>
</reference>
<organism evidence="6 7">
    <name type="scientific">Paludisphaera mucosa</name>
    <dbReference type="NCBI Taxonomy" id="3030827"/>
    <lineage>
        <taxon>Bacteria</taxon>
        <taxon>Pseudomonadati</taxon>
        <taxon>Planctomycetota</taxon>
        <taxon>Planctomycetia</taxon>
        <taxon>Isosphaerales</taxon>
        <taxon>Isosphaeraceae</taxon>
        <taxon>Paludisphaera</taxon>
    </lineage>
</organism>
<evidence type="ECO:0000256" key="4">
    <source>
        <dbReference type="SAM" id="MobiDB-lite"/>
    </source>
</evidence>
<evidence type="ECO:0000256" key="2">
    <source>
        <dbReference type="ARBA" id="ARBA00022670"/>
    </source>
</evidence>
<dbReference type="GO" id="GO:0008233">
    <property type="term" value="F:peptidase activity"/>
    <property type="evidence" value="ECO:0007669"/>
    <property type="project" value="UniProtKB-KW"/>
</dbReference>
<feature type="domain" description="Prohead serine protease" evidence="5">
    <location>
        <begin position="36"/>
        <end position="170"/>
    </location>
</feature>
<dbReference type="InterPro" id="IPR006433">
    <property type="entry name" value="Prohead_protease"/>
</dbReference>
<feature type="compositionally biased region" description="Basic and acidic residues" evidence="4">
    <location>
        <begin position="265"/>
        <end position="274"/>
    </location>
</feature>
<feature type="compositionally biased region" description="Acidic residues" evidence="4">
    <location>
        <begin position="275"/>
        <end position="285"/>
    </location>
</feature>
<dbReference type="NCBIfam" id="TIGR01543">
    <property type="entry name" value="proheadase_HK97"/>
    <property type="match status" value="1"/>
</dbReference>
<feature type="region of interest" description="Disordered" evidence="4">
    <location>
        <begin position="265"/>
        <end position="297"/>
    </location>
</feature>
<dbReference type="EMBL" id="JARRAG010000001">
    <property type="protein sequence ID" value="MDG3003239.1"/>
    <property type="molecule type" value="Genomic_DNA"/>
</dbReference>
<keyword evidence="2 6" id="KW-0645">Protease</keyword>
<keyword evidence="1" id="KW-1188">Viral release from host cell</keyword>
<evidence type="ECO:0000313" key="6">
    <source>
        <dbReference type="EMBL" id="MDG3003239.1"/>
    </source>
</evidence>
<protein>
    <submittedName>
        <fullName evidence="6">HK97 family phage prohead protease</fullName>
    </submittedName>
</protein>
<dbReference type="InterPro" id="IPR054613">
    <property type="entry name" value="Peptidase_S78_dom"/>
</dbReference>
<comment type="caution">
    <text evidence="6">The sequence shown here is derived from an EMBL/GenBank/DDBJ whole genome shotgun (WGS) entry which is preliminary data.</text>
</comment>
<dbReference type="Proteomes" id="UP001216907">
    <property type="component" value="Unassembled WGS sequence"/>
</dbReference>
<name>A0ABT6F6U0_9BACT</name>
<gene>
    <name evidence="6" type="ORF">PZE19_05635</name>
</gene>
<sequence length="321" mass="34233">MATPTKAATPDALLHKSFDVDLAGKGLGFDEDGSGGFTLYAAIFGNVDRVGDVIEPGSFLNLDEFSADGVGLYEHDLSAVPIAYVVSAVQDSKGLRIEGRFHSTPEAQKVRTVVKERTAAGKSVKCSLGYKVARAAKVQVGGREVQSIRALRVYEFSFVNLPANPLAGVVDVKSATRQEEPMEHDDDRPGMLDSVKQWLGFATKSGRAMSKANHAALRSYADQLDEHGDKGLMHAKSLRAAAKGLEEHGNGTKALAAAMHKHLETFDPNAKPDPDDGGDEPDGDDAPPAKKAFDDAGHRARVLKLRRFVDGLADDEDAAAA</sequence>
<dbReference type="RefSeq" id="WP_277859593.1">
    <property type="nucleotide sequence ID" value="NZ_JARRAG010000001.1"/>
</dbReference>
<evidence type="ECO:0000256" key="1">
    <source>
        <dbReference type="ARBA" id="ARBA00022612"/>
    </source>
</evidence>
<dbReference type="Pfam" id="PF04586">
    <property type="entry name" value="Peptidase_S78"/>
    <property type="match status" value="1"/>
</dbReference>
<evidence type="ECO:0000256" key="3">
    <source>
        <dbReference type="ARBA" id="ARBA00022801"/>
    </source>
</evidence>
<accession>A0ABT6F6U0</accession>
<feature type="compositionally biased region" description="Basic and acidic residues" evidence="4">
    <location>
        <begin position="287"/>
        <end position="297"/>
    </location>
</feature>
<keyword evidence="7" id="KW-1185">Reference proteome</keyword>
<proteinExistence type="predicted"/>
<evidence type="ECO:0000313" key="7">
    <source>
        <dbReference type="Proteomes" id="UP001216907"/>
    </source>
</evidence>
<keyword evidence="3" id="KW-0378">Hydrolase</keyword>